<accession>A0A8S9V4H2</accession>
<evidence type="ECO:0008006" key="4">
    <source>
        <dbReference type="Google" id="ProtNLM"/>
    </source>
</evidence>
<evidence type="ECO:0000256" key="1">
    <source>
        <dbReference type="SAM" id="SignalP"/>
    </source>
</evidence>
<feature type="chain" id="PRO_5035864493" description="Elicitin-like protein" evidence="1">
    <location>
        <begin position="24"/>
        <end position="106"/>
    </location>
</feature>
<proteinExistence type="predicted"/>
<sequence>MLRWTLLLLVAVLAAQSVQISRAATLFKISASYLGDQCDGTPYAVYASSATDCTATKCSPGSSNINADMQTIDCSTDYIQVVRDKFANSPYLIEQMNTDETCNTLY</sequence>
<evidence type="ECO:0000313" key="2">
    <source>
        <dbReference type="EMBL" id="KAF4147761.1"/>
    </source>
</evidence>
<feature type="signal peptide" evidence="1">
    <location>
        <begin position="1"/>
        <end position="23"/>
    </location>
</feature>
<evidence type="ECO:0000313" key="3">
    <source>
        <dbReference type="Proteomes" id="UP000704712"/>
    </source>
</evidence>
<name>A0A8S9V4H2_PHYIN</name>
<protein>
    <recommendedName>
        <fullName evidence="4">Elicitin-like protein</fullName>
    </recommendedName>
</protein>
<dbReference type="AlphaFoldDB" id="A0A8S9V4H2"/>
<keyword evidence="1" id="KW-0732">Signal</keyword>
<reference evidence="2" key="1">
    <citation type="submission" date="2020-03" db="EMBL/GenBank/DDBJ databases">
        <title>Hybrid Assembly of Korean Phytophthora infestans isolates.</title>
        <authorList>
            <person name="Prokchorchik M."/>
            <person name="Lee Y."/>
            <person name="Seo J."/>
            <person name="Cho J.-H."/>
            <person name="Park Y.-E."/>
            <person name="Jang D.-C."/>
            <person name="Im J.-S."/>
            <person name="Choi J.-G."/>
            <person name="Park H.-J."/>
            <person name="Lee G.-B."/>
            <person name="Lee Y.-G."/>
            <person name="Hong S.-Y."/>
            <person name="Cho K."/>
            <person name="Sohn K.H."/>
        </authorList>
    </citation>
    <scope>NUCLEOTIDE SEQUENCE</scope>
    <source>
        <strain evidence="2">KR_2_A2</strain>
    </source>
</reference>
<dbReference type="Proteomes" id="UP000704712">
    <property type="component" value="Unassembled WGS sequence"/>
</dbReference>
<gene>
    <name evidence="2" type="ORF">GN958_ATG03116</name>
</gene>
<dbReference type="EMBL" id="JAACNO010000412">
    <property type="protein sequence ID" value="KAF4147761.1"/>
    <property type="molecule type" value="Genomic_DNA"/>
</dbReference>
<comment type="caution">
    <text evidence="2">The sequence shown here is derived from an EMBL/GenBank/DDBJ whole genome shotgun (WGS) entry which is preliminary data.</text>
</comment>
<organism evidence="2 3">
    <name type="scientific">Phytophthora infestans</name>
    <name type="common">Potato late blight agent</name>
    <name type="synonym">Botrytis infestans</name>
    <dbReference type="NCBI Taxonomy" id="4787"/>
    <lineage>
        <taxon>Eukaryota</taxon>
        <taxon>Sar</taxon>
        <taxon>Stramenopiles</taxon>
        <taxon>Oomycota</taxon>
        <taxon>Peronosporomycetes</taxon>
        <taxon>Peronosporales</taxon>
        <taxon>Peronosporaceae</taxon>
        <taxon>Phytophthora</taxon>
    </lineage>
</organism>